<dbReference type="Proteomes" id="UP000319908">
    <property type="component" value="Unassembled WGS sequence"/>
</dbReference>
<evidence type="ECO:0000313" key="2">
    <source>
        <dbReference type="Proteomes" id="UP000319908"/>
    </source>
</evidence>
<reference evidence="1 2" key="1">
    <citation type="journal article" date="2020" name="Antonie Van Leeuwenhoek">
        <title>Rhodopirellula heiligendammensis sp. nov., Rhodopirellula pilleata sp. nov., and Rhodopirellula solitaria sp. nov. isolated from natural or artificial marine surfaces in Northern Germany and California, USA, and emended description of the genus Rhodopirellula.</title>
        <authorList>
            <person name="Kallscheuer N."/>
            <person name="Wiegand S."/>
            <person name="Jogler M."/>
            <person name="Boedeker C."/>
            <person name="Peeters S.H."/>
            <person name="Rast P."/>
            <person name="Heuer A."/>
            <person name="Jetten M.S.M."/>
            <person name="Rohde M."/>
            <person name="Jogler C."/>
        </authorList>
    </citation>
    <scope>NUCLEOTIDE SEQUENCE [LARGE SCALE GENOMIC DNA]</scope>
    <source>
        <strain evidence="1 2">Poly21</strain>
    </source>
</reference>
<dbReference type="OrthoDB" id="7061405at2"/>
<dbReference type="RefSeq" id="WP_146407335.1">
    <property type="nucleotide sequence ID" value="NZ_SJPU01000002.1"/>
</dbReference>
<accession>A0A5C6BUD9</accession>
<name>A0A5C6BUD9_9BACT</name>
<evidence type="ECO:0000313" key="1">
    <source>
        <dbReference type="EMBL" id="TWU15462.1"/>
    </source>
</evidence>
<proteinExistence type="predicted"/>
<dbReference type="AlphaFoldDB" id="A0A5C6BUD9"/>
<organism evidence="1 2">
    <name type="scientific">Allorhodopirellula heiligendammensis</name>
    <dbReference type="NCBI Taxonomy" id="2714739"/>
    <lineage>
        <taxon>Bacteria</taxon>
        <taxon>Pseudomonadati</taxon>
        <taxon>Planctomycetota</taxon>
        <taxon>Planctomycetia</taxon>
        <taxon>Pirellulales</taxon>
        <taxon>Pirellulaceae</taxon>
        <taxon>Allorhodopirellula</taxon>
    </lineage>
</organism>
<protein>
    <submittedName>
        <fullName evidence="1">Uncharacterized protein</fullName>
    </submittedName>
</protein>
<sequence>MRAPDVYLYELRDGKHCLYLGDYTTAGGLGLAPPDSQIRIRHIYADTVPALPHHLAGPQSVETTVHFIDAAHSIVDFECSIDSGTTLSSHDDCECYFEFMDQGSCEKALRCAVPPELADTLWCELLANRGKYVTIDDHLVVTTYSTFDDYLTTLKSKRG</sequence>
<gene>
    <name evidence="1" type="ORF">Poly21_26580</name>
</gene>
<dbReference type="EMBL" id="SJPU01000002">
    <property type="protein sequence ID" value="TWU15462.1"/>
    <property type="molecule type" value="Genomic_DNA"/>
</dbReference>
<comment type="caution">
    <text evidence="1">The sequence shown here is derived from an EMBL/GenBank/DDBJ whole genome shotgun (WGS) entry which is preliminary data.</text>
</comment>
<keyword evidence="2" id="KW-1185">Reference proteome</keyword>